<proteinExistence type="predicted"/>
<feature type="compositionally biased region" description="Basic and acidic residues" evidence="1">
    <location>
        <begin position="36"/>
        <end position="60"/>
    </location>
</feature>
<dbReference type="Proteomes" id="UP000694388">
    <property type="component" value="Unplaced"/>
</dbReference>
<organism evidence="2 3">
    <name type="scientific">Eptatretus burgeri</name>
    <name type="common">Inshore hagfish</name>
    <dbReference type="NCBI Taxonomy" id="7764"/>
    <lineage>
        <taxon>Eukaryota</taxon>
        <taxon>Metazoa</taxon>
        <taxon>Chordata</taxon>
        <taxon>Craniata</taxon>
        <taxon>Vertebrata</taxon>
        <taxon>Cyclostomata</taxon>
        <taxon>Myxini</taxon>
        <taxon>Myxiniformes</taxon>
        <taxon>Myxinidae</taxon>
        <taxon>Eptatretinae</taxon>
        <taxon>Eptatretus</taxon>
    </lineage>
</organism>
<feature type="region of interest" description="Disordered" evidence="1">
    <location>
        <begin position="1"/>
        <end position="136"/>
    </location>
</feature>
<evidence type="ECO:0000313" key="2">
    <source>
        <dbReference type="Ensembl" id="ENSEBUP00000025307.1"/>
    </source>
</evidence>
<protein>
    <submittedName>
        <fullName evidence="2">Uncharacterized protein</fullName>
    </submittedName>
</protein>
<keyword evidence="3" id="KW-1185">Reference proteome</keyword>
<reference evidence="2" key="2">
    <citation type="submission" date="2025-09" db="UniProtKB">
        <authorList>
            <consortium name="Ensembl"/>
        </authorList>
    </citation>
    <scope>IDENTIFICATION</scope>
</reference>
<dbReference type="Ensembl" id="ENSEBUT00000025883.1">
    <property type="protein sequence ID" value="ENSEBUP00000025307.1"/>
    <property type="gene ID" value="ENSEBUG00000015608.1"/>
</dbReference>
<name>A0A8C4R7D1_EPTBU</name>
<evidence type="ECO:0000256" key="1">
    <source>
        <dbReference type="SAM" id="MobiDB-lite"/>
    </source>
</evidence>
<dbReference type="OMA" id="CAIYCND"/>
<sequence>MDTQKDMDLPASCSLAETSKPGQRRDAVRRTRRHETRSEEPGASERRSEEPGASERRSEEPGTSETQSEEPGASERRSEEPGASETQSEEPGASERRSEEPGASETQSEEPGASETRSEEPGASETRSEEPGLSLPSLNPDPAINCHHGVLYVGQYINVCAIYCNDIKLVPPLVVNGCQKSQRIF</sequence>
<evidence type="ECO:0000313" key="3">
    <source>
        <dbReference type="Proteomes" id="UP000694388"/>
    </source>
</evidence>
<dbReference type="AlphaFoldDB" id="A0A8C4R7D1"/>
<accession>A0A8C4R7D1</accession>
<feature type="compositionally biased region" description="Basic and acidic residues" evidence="1">
    <location>
        <begin position="116"/>
        <end position="130"/>
    </location>
</feature>
<reference evidence="2" key="1">
    <citation type="submission" date="2025-08" db="UniProtKB">
        <authorList>
            <consortium name="Ensembl"/>
        </authorList>
    </citation>
    <scope>IDENTIFICATION</scope>
</reference>
<dbReference type="GeneTree" id="ENSGT01040000243760"/>